<dbReference type="Gene3D" id="3.20.20.80">
    <property type="entry name" value="Glycosidases"/>
    <property type="match status" value="1"/>
</dbReference>
<dbReference type="Proteomes" id="UP000324897">
    <property type="component" value="Unassembled WGS sequence"/>
</dbReference>
<evidence type="ECO:0000259" key="12">
    <source>
        <dbReference type="PROSITE" id="PS51085"/>
    </source>
</evidence>
<keyword evidence="9 10" id="KW-0411">Iron-sulfur</keyword>
<keyword evidence="5 10" id="KW-0479">Metal-binding</keyword>
<evidence type="ECO:0000256" key="7">
    <source>
        <dbReference type="ARBA" id="ARBA00022982"/>
    </source>
</evidence>
<comment type="similarity">
    <text evidence="2 10">Belongs to the 2Fe2S plant-type ferredoxin family.</text>
</comment>
<evidence type="ECO:0000256" key="11">
    <source>
        <dbReference type="SAM" id="SignalP"/>
    </source>
</evidence>
<accession>A0A5J9VKX7</accession>
<organism evidence="13 14">
    <name type="scientific">Eragrostis curvula</name>
    <name type="common">weeping love grass</name>
    <dbReference type="NCBI Taxonomy" id="38414"/>
    <lineage>
        <taxon>Eukaryota</taxon>
        <taxon>Viridiplantae</taxon>
        <taxon>Streptophyta</taxon>
        <taxon>Embryophyta</taxon>
        <taxon>Tracheophyta</taxon>
        <taxon>Spermatophyta</taxon>
        <taxon>Magnoliopsida</taxon>
        <taxon>Liliopsida</taxon>
        <taxon>Poales</taxon>
        <taxon>Poaceae</taxon>
        <taxon>PACMAD clade</taxon>
        <taxon>Chloridoideae</taxon>
        <taxon>Eragrostideae</taxon>
        <taxon>Eragrostidinae</taxon>
        <taxon>Eragrostis</taxon>
    </lineage>
</organism>
<keyword evidence="11" id="KW-0732">Signal</keyword>
<dbReference type="InterPro" id="IPR017853">
    <property type="entry name" value="GH"/>
</dbReference>
<comment type="function">
    <text evidence="10">Ferredoxins are iron-sulfur proteins that transfer electrons in a wide variety of metabolic reactions.</text>
</comment>
<evidence type="ECO:0000256" key="4">
    <source>
        <dbReference type="ARBA" id="ARBA00022714"/>
    </source>
</evidence>
<dbReference type="SUPFAM" id="SSF51445">
    <property type="entry name" value="(Trans)glycosidases"/>
    <property type="match status" value="1"/>
</dbReference>
<feature type="chain" id="PRO_5023878969" description="Ferredoxin" evidence="11">
    <location>
        <begin position="28"/>
        <end position="246"/>
    </location>
</feature>
<keyword evidence="14" id="KW-1185">Reference proteome</keyword>
<evidence type="ECO:0000256" key="5">
    <source>
        <dbReference type="ARBA" id="ARBA00022723"/>
    </source>
</evidence>
<dbReference type="NCBIfam" id="TIGR02008">
    <property type="entry name" value="fdx_plant"/>
    <property type="match status" value="1"/>
</dbReference>
<comment type="subcellular location">
    <subcellularLocation>
        <location evidence="1 10">Plastid</location>
        <location evidence="1 10">Chloroplast</location>
    </subcellularLocation>
</comment>
<protein>
    <recommendedName>
        <fullName evidence="10">Ferredoxin</fullName>
    </recommendedName>
</protein>
<evidence type="ECO:0000256" key="2">
    <source>
        <dbReference type="ARBA" id="ARBA00007874"/>
    </source>
</evidence>
<dbReference type="OrthoDB" id="1885901at2759"/>
<dbReference type="Pfam" id="PF00111">
    <property type="entry name" value="Fer2"/>
    <property type="match status" value="1"/>
</dbReference>
<dbReference type="GO" id="GO:0009507">
    <property type="term" value="C:chloroplast"/>
    <property type="evidence" value="ECO:0007669"/>
    <property type="project" value="UniProtKB-SubCell"/>
</dbReference>
<dbReference type="GO" id="GO:0009055">
    <property type="term" value="F:electron transfer activity"/>
    <property type="evidence" value="ECO:0007669"/>
    <property type="project" value="InterPro"/>
</dbReference>
<evidence type="ECO:0000256" key="3">
    <source>
        <dbReference type="ARBA" id="ARBA00022448"/>
    </source>
</evidence>
<dbReference type="GO" id="GO:0022900">
    <property type="term" value="P:electron transport chain"/>
    <property type="evidence" value="ECO:0007669"/>
    <property type="project" value="InterPro"/>
</dbReference>
<dbReference type="InterPro" id="IPR001041">
    <property type="entry name" value="2Fe-2S_ferredoxin-type"/>
</dbReference>
<reference evidence="13 14" key="1">
    <citation type="journal article" date="2019" name="Sci. Rep.">
        <title>A high-quality genome of Eragrostis curvula grass provides insights into Poaceae evolution and supports new strategies to enhance forage quality.</title>
        <authorList>
            <person name="Carballo J."/>
            <person name="Santos B.A.C.M."/>
            <person name="Zappacosta D."/>
            <person name="Garbus I."/>
            <person name="Selva J.P."/>
            <person name="Gallo C.A."/>
            <person name="Diaz A."/>
            <person name="Albertini E."/>
            <person name="Caccamo M."/>
            <person name="Echenique V."/>
        </authorList>
    </citation>
    <scope>NUCLEOTIDE SEQUENCE [LARGE SCALE GENOMIC DNA]</scope>
    <source>
        <strain evidence="14">cv. Victoria</strain>
        <tissue evidence="13">Leaf</tissue>
    </source>
</reference>
<sequence length="246" mass="25692">MATRNSFPAMLLVTAIALAGLAAGALAGDIAIYWGQNGNEGTLTQTCATGNYKFVNVAFLPTFGKGQTPVLNLAGHCDPSTNGLSPRIRSMATAAAPTAYYVPALGVSQRFSTFPPLIKNATCTASPTRSPSLASGARSRLTSMFRPSAAVHKVKLVGPDGAENELEVPEDTYILDAAEGAGLDLPFSCRAGSCSTCTGKLESGEVDQSEGSFLDDEQMAAGYVLTCVAYPKADCVIYTHKEEEVH</sequence>
<evidence type="ECO:0000256" key="1">
    <source>
        <dbReference type="ARBA" id="ARBA00004229"/>
    </source>
</evidence>
<feature type="signal peptide" evidence="11">
    <location>
        <begin position="1"/>
        <end position="27"/>
    </location>
</feature>
<dbReference type="GO" id="GO:0046872">
    <property type="term" value="F:metal ion binding"/>
    <property type="evidence" value="ECO:0007669"/>
    <property type="project" value="UniProtKB-KW"/>
</dbReference>
<keyword evidence="6" id="KW-0809">Transit peptide</keyword>
<dbReference type="Gene3D" id="3.10.20.30">
    <property type="match status" value="1"/>
</dbReference>
<dbReference type="AlphaFoldDB" id="A0A5J9VKX7"/>
<gene>
    <name evidence="13" type="ORF">EJB05_18361</name>
</gene>
<dbReference type="EMBL" id="RWGY01000009">
    <property type="protein sequence ID" value="TVU36428.1"/>
    <property type="molecule type" value="Genomic_DNA"/>
</dbReference>
<dbReference type="InterPro" id="IPR010241">
    <property type="entry name" value="Fd_pln"/>
</dbReference>
<keyword evidence="7 10" id="KW-0249">Electron transport</keyword>
<proteinExistence type="inferred from homology"/>
<dbReference type="Gramene" id="TVU36428">
    <property type="protein sequence ID" value="TVU36428"/>
    <property type="gene ID" value="EJB05_18361"/>
</dbReference>
<feature type="non-terminal residue" evidence="13">
    <location>
        <position position="1"/>
    </location>
</feature>
<dbReference type="FunFam" id="3.10.20.30:FF:000014">
    <property type="entry name" value="Ferredoxin"/>
    <property type="match status" value="1"/>
</dbReference>
<evidence type="ECO:0000256" key="10">
    <source>
        <dbReference type="RuleBase" id="RU364001"/>
    </source>
</evidence>
<keyword evidence="10" id="KW-0150">Chloroplast</keyword>
<keyword evidence="10" id="KW-0934">Plastid</keyword>
<keyword evidence="4 10" id="KW-0001">2Fe-2S</keyword>
<dbReference type="InterPro" id="IPR036010">
    <property type="entry name" value="2Fe-2S_ferredoxin-like_sf"/>
</dbReference>
<keyword evidence="3 10" id="KW-0813">Transport</keyword>
<dbReference type="PROSITE" id="PS51085">
    <property type="entry name" value="2FE2S_FER_2"/>
    <property type="match status" value="1"/>
</dbReference>
<dbReference type="InterPro" id="IPR006058">
    <property type="entry name" value="2Fe2S_fd_BS"/>
</dbReference>
<dbReference type="SUPFAM" id="SSF54292">
    <property type="entry name" value="2Fe-2S ferredoxin-like"/>
    <property type="match status" value="1"/>
</dbReference>
<dbReference type="CDD" id="cd00207">
    <property type="entry name" value="fer2"/>
    <property type="match status" value="1"/>
</dbReference>
<comment type="caution">
    <text evidence="13">The sequence shown here is derived from an EMBL/GenBank/DDBJ whole genome shotgun (WGS) entry which is preliminary data.</text>
</comment>
<evidence type="ECO:0000256" key="9">
    <source>
        <dbReference type="ARBA" id="ARBA00023014"/>
    </source>
</evidence>
<keyword evidence="8 10" id="KW-0408">Iron</keyword>
<dbReference type="PROSITE" id="PS00197">
    <property type="entry name" value="2FE2S_FER_1"/>
    <property type="match status" value="1"/>
</dbReference>
<dbReference type="GO" id="GO:0051537">
    <property type="term" value="F:2 iron, 2 sulfur cluster binding"/>
    <property type="evidence" value="ECO:0007669"/>
    <property type="project" value="UniProtKB-KW"/>
</dbReference>
<evidence type="ECO:0000313" key="14">
    <source>
        <dbReference type="Proteomes" id="UP000324897"/>
    </source>
</evidence>
<dbReference type="PANTHER" id="PTHR43112:SF27">
    <property type="entry name" value="FERREDOXIN"/>
    <property type="match status" value="1"/>
</dbReference>
<comment type="cofactor">
    <cofactor evidence="10">
        <name>[2Fe-2S] cluster</name>
        <dbReference type="ChEBI" id="CHEBI:190135"/>
    </cofactor>
    <text evidence="10">Binds 1 [2Fe-2S] cluster.</text>
</comment>
<evidence type="ECO:0000256" key="8">
    <source>
        <dbReference type="ARBA" id="ARBA00023004"/>
    </source>
</evidence>
<dbReference type="PANTHER" id="PTHR43112">
    <property type="entry name" value="FERREDOXIN"/>
    <property type="match status" value="1"/>
</dbReference>
<name>A0A5J9VKX7_9POAL</name>
<evidence type="ECO:0000313" key="13">
    <source>
        <dbReference type="EMBL" id="TVU36428.1"/>
    </source>
</evidence>
<evidence type="ECO:0000256" key="6">
    <source>
        <dbReference type="ARBA" id="ARBA00022946"/>
    </source>
</evidence>
<feature type="domain" description="2Fe-2S ferredoxin-type" evidence="12">
    <location>
        <begin position="152"/>
        <end position="243"/>
    </location>
</feature>
<dbReference type="InterPro" id="IPR012675">
    <property type="entry name" value="Beta-grasp_dom_sf"/>
</dbReference>